<dbReference type="Pfam" id="PF13466">
    <property type="entry name" value="STAS_2"/>
    <property type="match status" value="1"/>
</dbReference>
<dbReference type="InterPro" id="IPR036513">
    <property type="entry name" value="STAS_dom_sf"/>
</dbReference>
<accession>A0ABV6PU18</accession>
<dbReference type="SUPFAM" id="SSF52091">
    <property type="entry name" value="SpoIIaa-like"/>
    <property type="match status" value="1"/>
</dbReference>
<evidence type="ECO:0000256" key="1">
    <source>
        <dbReference type="SAM" id="MobiDB-lite"/>
    </source>
</evidence>
<evidence type="ECO:0000313" key="4">
    <source>
        <dbReference type="Proteomes" id="UP001589834"/>
    </source>
</evidence>
<organism evidence="3 4">
    <name type="scientific">Ottowia pentelensis</name>
    <dbReference type="NCBI Taxonomy" id="511108"/>
    <lineage>
        <taxon>Bacteria</taxon>
        <taxon>Pseudomonadati</taxon>
        <taxon>Pseudomonadota</taxon>
        <taxon>Betaproteobacteria</taxon>
        <taxon>Burkholderiales</taxon>
        <taxon>Comamonadaceae</taxon>
        <taxon>Ottowia</taxon>
    </lineage>
</organism>
<sequence>MNEEQDPKPGGRFLSKVVKFITSPTTDWADLNKVDGPLDASESSAALKEMIERKRRNDFVRNREFDMLRKARRRQLAGAHGGSASPTSFISSVESAHPHEPERTLEKIDQIEEQMSRAWLDRAEPTAVAPDNPRAYDKTRPVKLDEMAAGAGFGVTAVEVPLSGAAAEVSRGEAAPPPQSQPLDAPTGADPWADAVAPAPLADEPPPVAVSPEVEEVAIRFANGDAAGAEVSLLELLGEGGSHSDDLETWLTLFDLYRAAGEPDKFDGAAIAFVGRFGRSAPQWTLAAGPASGAMPMTPLAGAAPVPRSESLPAHWSAPSVLGTQSIAALNASMTRQAQPWRIDWRRVKSIDPQALPLLLDVLQRWARTPVRLRFLDAEQLLNVLAQQTPPEQRATDPQWWTARMALLRVMNEPDEFELVALNYCVTYEMSPPAWEDPRCEYAPMSESGHTLPPPDDDDAASAASAFGDHPLSGAMGLGAAGTAGLDIAQLPLEGEILGDAAHALQPLGVSARTRGIEFNCRHLQRVDFGAAGDLLNWTVQQQGQGRQVVFKHVNRLVAAFFGVIGISDSARVLRRVD</sequence>
<feature type="domain" description="MlaB-like STAS" evidence="2">
    <location>
        <begin position="493"/>
        <end position="567"/>
    </location>
</feature>
<feature type="region of interest" description="Disordered" evidence="1">
    <location>
        <begin position="72"/>
        <end position="103"/>
    </location>
</feature>
<evidence type="ECO:0000259" key="2">
    <source>
        <dbReference type="Pfam" id="PF13466"/>
    </source>
</evidence>
<dbReference type="RefSeq" id="WP_377481764.1">
    <property type="nucleotide sequence ID" value="NZ_JBHLTN010000014.1"/>
</dbReference>
<dbReference type="Proteomes" id="UP001589834">
    <property type="component" value="Unassembled WGS sequence"/>
</dbReference>
<reference evidence="3 4" key="1">
    <citation type="submission" date="2024-09" db="EMBL/GenBank/DDBJ databases">
        <authorList>
            <person name="Sun Q."/>
            <person name="Mori K."/>
        </authorList>
    </citation>
    <scope>NUCLEOTIDE SEQUENCE [LARGE SCALE GENOMIC DNA]</scope>
    <source>
        <strain evidence="3 4">NCAIM B.02336</strain>
    </source>
</reference>
<evidence type="ECO:0000313" key="3">
    <source>
        <dbReference type="EMBL" id="MFC0592438.1"/>
    </source>
</evidence>
<keyword evidence="4" id="KW-1185">Reference proteome</keyword>
<comment type="caution">
    <text evidence="3">The sequence shown here is derived from an EMBL/GenBank/DDBJ whole genome shotgun (WGS) entry which is preliminary data.</text>
</comment>
<proteinExistence type="predicted"/>
<dbReference type="InterPro" id="IPR058548">
    <property type="entry name" value="MlaB-like_STAS"/>
</dbReference>
<feature type="region of interest" description="Disordered" evidence="1">
    <location>
        <begin position="445"/>
        <end position="466"/>
    </location>
</feature>
<name>A0ABV6PU18_9BURK</name>
<dbReference type="EMBL" id="JBHLTN010000014">
    <property type="protein sequence ID" value="MFC0592438.1"/>
    <property type="molecule type" value="Genomic_DNA"/>
</dbReference>
<protein>
    <submittedName>
        <fullName evidence="3">STAS domain-containing protein</fullName>
    </submittedName>
</protein>
<feature type="region of interest" description="Disordered" evidence="1">
    <location>
        <begin position="168"/>
        <end position="208"/>
    </location>
</feature>
<feature type="compositionally biased region" description="Low complexity" evidence="1">
    <location>
        <begin position="189"/>
        <end position="202"/>
    </location>
</feature>
<gene>
    <name evidence="3" type="ORF">ACFFGG_07705</name>
</gene>
<feature type="compositionally biased region" description="Polar residues" evidence="1">
    <location>
        <begin position="84"/>
        <end position="94"/>
    </location>
</feature>